<keyword evidence="2" id="KW-0813">Transport</keyword>
<feature type="transmembrane region" description="Helical" evidence="8">
    <location>
        <begin position="494"/>
        <end position="517"/>
    </location>
</feature>
<dbReference type="Proteomes" id="UP000325945">
    <property type="component" value="Unassembled WGS sequence"/>
</dbReference>
<dbReference type="SMART" id="SM00382">
    <property type="entry name" value="AAA"/>
    <property type="match status" value="2"/>
</dbReference>
<feature type="transmembrane region" description="Helical" evidence="8">
    <location>
        <begin position="414"/>
        <end position="433"/>
    </location>
</feature>
<feature type="transmembrane region" description="Helical" evidence="8">
    <location>
        <begin position="1219"/>
        <end position="1239"/>
    </location>
</feature>
<dbReference type="GO" id="GO:0016020">
    <property type="term" value="C:membrane"/>
    <property type="evidence" value="ECO:0007669"/>
    <property type="project" value="UniProtKB-SubCell"/>
</dbReference>
<reference evidence="11" key="1">
    <citation type="submission" date="2019-04" db="EMBL/GenBank/DDBJ databases">
        <title>Friends and foes A comparative genomics studyof 23 Aspergillus species from section Flavi.</title>
        <authorList>
            <consortium name="DOE Joint Genome Institute"/>
            <person name="Kjaerbolling I."/>
            <person name="Vesth T."/>
            <person name="Frisvad J.C."/>
            <person name="Nybo J.L."/>
            <person name="Theobald S."/>
            <person name="Kildgaard S."/>
            <person name="Isbrandt T."/>
            <person name="Kuo A."/>
            <person name="Sato A."/>
            <person name="Lyhne E.K."/>
            <person name="Kogle M.E."/>
            <person name="Wiebenga A."/>
            <person name="Kun R.S."/>
            <person name="Lubbers R.J."/>
            <person name="Makela M.R."/>
            <person name="Barry K."/>
            <person name="Chovatia M."/>
            <person name="Clum A."/>
            <person name="Daum C."/>
            <person name="Haridas S."/>
            <person name="He G."/>
            <person name="LaButti K."/>
            <person name="Lipzen A."/>
            <person name="Mondo S."/>
            <person name="Riley R."/>
            <person name="Salamov A."/>
            <person name="Simmons B.A."/>
            <person name="Magnuson J.K."/>
            <person name="Henrissat B."/>
            <person name="Mortensen U.H."/>
            <person name="Larsen T.O."/>
            <person name="Devries R.P."/>
            <person name="Grigoriev I.V."/>
            <person name="Machida M."/>
            <person name="Baker S.E."/>
            <person name="Andersen M.R."/>
        </authorList>
    </citation>
    <scope>NUCLEOTIDE SEQUENCE [LARGE SCALE GENOMIC DNA]</scope>
    <source>
        <strain evidence="11">CBS 130017</strain>
    </source>
</reference>
<evidence type="ECO:0000313" key="11">
    <source>
        <dbReference type="Proteomes" id="UP000325945"/>
    </source>
</evidence>
<dbReference type="PANTHER" id="PTHR48041">
    <property type="entry name" value="ABC TRANSPORTER G FAMILY MEMBER 28"/>
    <property type="match status" value="1"/>
</dbReference>
<evidence type="ECO:0000256" key="1">
    <source>
        <dbReference type="ARBA" id="ARBA00004141"/>
    </source>
</evidence>
<organism evidence="10 11">
    <name type="scientific">Aspergillus sergii</name>
    <dbReference type="NCBI Taxonomy" id="1034303"/>
    <lineage>
        <taxon>Eukaryota</taxon>
        <taxon>Fungi</taxon>
        <taxon>Dikarya</taxon>
        <taxon>Ascomycota</taxon>
        <taxon>Pezizomycotina</taxon>
        <taxon>Eurotiomycetes</taxon>
        <taxon>Eurotiomycetidae</taxon>
        <taxon>Eurotiales</taxon>
        <taxon>Aspergillaceae</taxon>
        <taxon>Aspergillus</taxon>
        <taxon>Aspergillus subgen. Circumdati</taxon>
    </lineage>
</organism>
<gene>
    <name evidence="10" type="ORF">BDV39DRAFT_200158</name>
</gene>
<sequence>MVEPDRRSGTQEPSHGMALPAVGPVDIHISNLSVHLNRVTGRWLAPIQFVRQKLAGTGTGMPNQVLHDISATFPSGSLVGILGPSGSGKTTFLNILCNQLSLRGITITGDIFFTCAPDIGSIRSAYLRQNDFLIPSLTVRETLQIAADLRMPSADAAYRSHVVNQLISGLGLTACADTQIGDGTGAGCSGGEKRRTSLGVQILANPSCLFCDEPTTGLDAANAHHIVQLLKDLAGEGRTVVVAIHTPRPEIWGLFDHILLLSQGHVLYNGATSSVRGYFERCGHAIPASENPAEHLIDLVSIEAEVEASPMGSVARINNLKEQWKATQCTVPDSYAAYSNNGSVVRYGSSISRYPAVPLSRQLAVLTRRTILTTLRGPMSLFGSLSITIVLGIVTGAAFYQVDSSSQGIWSRQGALFALLNIYGYPLLIYEIYRLSYEIQMFDREREEGVVSVAAFLISRRLARLALEDIPGPAISSIVFYFLVGLWRSVAEPFLFLLVMILATYISLAVAVLAIAISRDLAIAGLIGNLIYTLQSLSGGYLIHVDQISTWLRWSKWIAHNFYLYSAVCAIEFVGPKQTPRGHLYGCSSVANSPTAECTESYGKDIMTSLGFPREWIWQPVVASLGFLVSYTLVAALILQRPRIGAIMSSDPQSSRSSVVIQNTELLPLNSTAHTPGVDIQLTKYSLSLTRRNTKAFLSPSYERPILKPINTTFRHGELSIVMGPSGSGKTTLLHAITARLPQRYRRRGQILYNSHRLPPSTIRAMCSYVSQSDFLQPFLTVRETLLFAAGLRLPRWITKEQRYSKVDSIIRTMGLTSCAETIVGDEKQKGISGGLDAYTAGCILKKLKNLSEEGRTVICSIHQPRSDIFPFFSNILLLASDGSPVFAGPGEDILHYFHTHGFECPDSMNPCDFIIDLVTVDHRDNRGTSSRARVQQLIDRHAVTQSTIQETPPPSMTLLEQRPFAKNINSFQTLFPLALRRSALSLIRRPFLLLSRLVQAPGMAITFVMFTTPLSSNSNSVQTRIGLLQQLLTIILAGLLQSIIVYPGERDTFKHERKDGCMTATCFLVQYTCLELPTEIFTALVSGAIFTFGPPIKRTFTMFLVSSFNIFAILNCGESLGIILLSFFDNIGISATLAPIVLYINWLFAGLLSTSLPRVFQIVSYILPSKYAMANVVPYAMDGLEFTCGDEQQQSTQCTIRNGKDVLEFYNFENNPGLNIMGLAVCVVVYRVVAYLVIRFR</sequence>
<feature type="transmembrane region" description="Helical" evidence="8">
    <location>
        <begin position="617"/>
        <end position="639"/>
    </location>
</feature>
<evidence type="ECO:0000259" key="9">
    <source>
        <dbReference type="PROSITE" id="PS50893"/>
    </source>
</evidence>
<dbReference type="InterPro" id="IPR043926">
    <property type="entry name" value="ABCG_dom"/>
</dbReference>
<feature type="transmembrane region" description="Helical" evidence="8">
    <location>
        <begin position="992"/>
        <end position="1016"/>
    </location>
</feature>
<keyword evidence="3 8" id="KW-0812">Transmembrane</keyword>
<evidence type="ECO:0000256" key="6">
    <source>
        <dbReference type="ARBA" id="ARBA00022989"/>
    </source>
</evidence>
<dbReference type="GO" id="GO:0016887">
    <property type="term" value="F:ATP hydrolysis activity"/>
    <property type="evidence" value="ECO:0007669"/>
    <property type="project" value="InterPro"/>
</dbReference>
<evidence type="ECO:0000256" key="4">
    <source>
        <dbReference type="ARBA" id="ARBA00022741"/>
    </source>
</evidence>
<dbReference type="GO" id="GO:0005524">
    <property type="term" value="F:ATP binding"/>
    <property type="evidence" value="ECO:0007669"/>
    <property type="project" value="UniProtKB-KW"/>
</dbReference>
<keyword evidence="7 8" id="KW-0472">Membrane</keyword>
<feature type="transmembrane region" description="Helical" evidence="8">
    <location>
        <begin position="557"/>
        <end position="575"/>
    </location>
</feature>
<dbReference type="InterPro" id="IPR003439">
    <property type="entry name" value="ABC_transporter-like_ATP-bd"/>
</dbReference>
<dbReference type="EMBL" id="ML741765">
    <property type="protein sequence ID" value="KAE8332538.1"/>
    <property type="molecule type" value="Genomic_DNA"/>
</dbReference>
<dbReference type="GO" id="GO:0140359">
    <property type="term" value="F:ABC-type transporter activity"/>
    <property type="evidence" value="ECO:0007669"/>
    <property type="project" value="InterPro"/>
</dbReference>
<keyword evidence="5" id="KW-0067">ATP-binding</keyword>
<feature type="domain" description="ABC transporter" evidence="9">
    <location>
        <begin position="34"/>
        <end position="288"/>
    </location>
</feature>
<keyword evidence="11" id="KW-1185">Reference proteome</keyword>
<dbReference type="InterPro" id="IPR003593">
    <property type="entry name" value="AAA+_ATPase"/>
</dbReference>
<proteinExistence type="predicted"/>
<dbReference type="Pfam" id="PF00005">
    <property type="entry name" value="ABC_tran"/>
    <property type="match status" value="2"/>
</dbReference>
<comment type="subcellular location">
    <subcellularLocation>
        <location evidence="1">Membrane</location>
        <topology evidence="1">Multi-pass membrane protein</topology>
    </subcellularLocation>
</comment>
<feature type="transmembrane region" description="Helical" evidence="8">
    <location>
        <begin position="1028"/>
        <end position="1047"/>
    </location>
</feature>
<dbReference type="PROSITE" id="PS50893">
    <property type="entry name" value="ABC_TRANSPORTER_2"/>
    <property type="match status" value="1"/>
</dbReference>
<evidence type="ECO:0000256" key="2">
    <source>
        <dbReference type="ARBA" id="ARBA00022448"/>
    </source>
</evidence>
<evidence type="ECO:0000256" key="8">
    <source>
        <dbReference type="SAM" id="Phobius"/>
    </source>
</evidence>
<feature type="transmembrane region" description="Helical" evidence="8">
    <location>
        <begin position="1103"/>
        <end position="1129"/>
    </location>
</feature>
<evidence type="ECO:0000313" key="10">
    <source>
        <dbReference type="EMBL" id="KAE8332538.1"/>
    </source>
</evidence>
<feature type="transmembrane region" description="Helical" evidence="8">
    <location>
        <begin position="1068"/>
        <end position="1091"/>
    </location>
</feature>
<evidence type="ECO:0000256" key="5">
    <source>
        <dbReference type="ARBA" id="ARBA00022840"/>
    </source>
</evidence>
<dbReference type="InterPro" id="IPR027417">
    <property type="entry name" value="P-loop_NTPase"/>
</dbReference>
<name>A0A5N6XIA5_9EURO</name>
<dbReference type="InterPro" id="IPR050352">
    <property type="entry name" value="ABCG_transporters"/>
</dbReference>
<dbReference type="AlphaFoldDB" id="A0A5N6XIA5"/>
<dbReference type="Pfam" id="PF01061">
    <property type="entry name" value="ABC2_membrane"/>
    <property type="match status" value="2"/>
</dbReference>
<keyword evidence="6 8" id="KW-1133">Transmembrane helix</keyword>
<keyword evidence="10" id="KW-0378">Hydrolase</keyword>
<dbReference type="Gene3D" id="3.40.50.300">
    <property type="entry name" value="P-loop containing nucleotide triphosphate hydrolases"/>
    <property type="match status" value="2"/>
</dbReference>
<accession>A0A5N6XIA5</accession>
<dbReference type="PANTHER" id="PTHR48041:SF119">
    <property type="entry name" value="ROA1P"/>
    <property type="match status" value="1"/>
</dbReference>
<protein>
    <submittedName>
        <fullName evidence="10">P-loop containing nucleoside triphosphate hydrolase protein</fullName>
    </submittedName>
</protein>
<dbReference type="SUPFAM" id="SSF52540">
    <property type="entry name" value="P-loop containing nucleoside triphosphate hydrolases"/>
    <property type="match status" value="2"/>
</dbReference>
<feature type="transmembrane region" description="Helical" evidence="8">
    <location>
        <begin position="523"/>
        <end position="545"/>
    </location>
</feature>
<feature type="transmembrane region" description="Helical" evidence="8">
    <location>
        <begin position="1141"/>
        <end position="1161"/>
    </location>
</feature>
<feature type="transmembrane region" description="Helical" evidence="8">
    <location>
        <begin position="381"/>
        <end position="402"/>
    </location>
</feature>
<keyword evidence="4" id="KW-0547">Nucleotide-binding</keyword>
<evidence type="ECO:0000256" key="7">
    <source>
        <dbReference type="ARBA" id="ARBA00023136"/>
    </source>
</evidence>
<dbReference type="Pfam" id="PF19055">
    <property type="entry name" value="ABC2_membrane_7"/>
    <property type="match status" value="2"/>
</dbReference>
<evidence type="ECO:0000256" key="3">
    <source>
        <dbReference type="ARBA" id="ARBA00022692"/>
    </source>
</evidence>
<dbReference type="InterPro" id="IPR013525">
    <property type="entry name" value="ABC2_TM"/>
</dbReference>